<evidence type="ECO:0000313" key="1">
    <source>
        <dbReference type="EMBL" id="SFU76610.1"/>
    </source>
</evidence>
<dbReference type="InterPro" id="IPR007523">
    <property type="entry name" value="NDUFAF3/AAMDC"/>
</dbReference>
<dbReference type="Gene3D" id="3.40.1230.10">
    <property type="entry name" value="MTH938-like"/>
    <property type="match status" value="1"/>
</dbReference>
<dbReference type="EMBL" id="FPBL01000011">
    <property type="protein sequence ID" value="SFU76610.1"/>
    <property type="molecule type" value="Genomic_DNA"/>
</dbReference>
<proteinExistence type="predicted"/>
<dbReference type="AlphaFoldDB" id="A0A1I7IUL5"/>
<dbReference type="Proteomes" id="UP000183926">
    <property type="component" value="Unassembled WGS sequence"/>
</dbReference>
<organism evidence="1 2">
    <name type="scientific">Nitrosomonas eutropha</name>
    <dbReference type="NCBI Taxonomy" id="916"/>
    <lineage>
        <taxon>Bacteria</taxon>
        <taxon>Pseudomonadati</taxon>
        <taxon>Pseudomonadota</taxon>
        <taxon>Betaproteobacteria</taxon>
        <taxon>Nitrosomonadales</taxon>
        <taxon>Nitrosomonadaceae</taxon>
        <taxon>Nitrosomonas</taxon>
    </lineage>
</organism>
<evidence type="ECO:0000313" key="2">
    <source>
        <dbReference type="Proteomes" id="UP000183926"/>
    </source>
</evidence>
<dbReference type="CDD" id="cd05560">
    <property type="entry name" value="Xcc1710_like"/>
    <property type="match status" value="1"/>
</dbReference>
<dbReference type="InterPro" id="IPR036748">
    <property type="entry name" value="MTH938-like_sf"/>
</dbReference>
<dbReference type="PANTHER" id="PTHR21192:SF2">
    <property type="entry name" value="NADH DEHYDROGENASE [UBIQUINONE] 1 ALPHA SUBCOMPLEX ASSEMBLY FACTOR 3"/>
    <property type="match status" value="1"/>
</dbReference>
<name>A0A1I7IUL5_9PROT</name>
<dbReference type="RefSeq" id="WP_074929185.1">
    <property type="nucleotide sequence ID" value="NZ_FPBL01000011.1"/>
</dbReference>
<dbReference type="Pfam" id="PF04430">
    <property type="entry name" value="DUF498"/>
    <property type="match status" value="1"/>
</dbReference>
<dbReference type="OrthoDB" id="9800373at2"/>
<protein>
    <submittedName>
        <fullName evidence="1">Uncharacterized conserved protein, contains Mth938-like domain</fullName>
    </submittedName>
</protein>
<dbReference type="PANTHER" id="PTHR21192">
    <property type="entry name" value="NUCLEAR PROTEIN E3-3"/>
    <property type="match status" value="1"/>
</dbReference>
<dbReference type="SUPFAM" id="SSF64076">
    <property type="entry name" value="MTH938-like"/>
    <property type="match status" value="1"/>
</dbReference>
<reference evidence="1 2" key="1">
    <citation type="submission" date="2016-10" db="EMBL/GenBank/DDBJ databases">
        <authorList>
            <person name="de Groot N.N."/>
        </authorList>
    </citation>
    <scope>NUCLEOTIDE SEQUENCE [LARGE SCALE GENOMIC DNA]</scope>
    <source>
        <strain evidence="1 2">Nm24</strain>
    </source>
</reference>
<sequence>MKLHLSDNSGLNIFSGYGDGYVAVNQVRYTDSMIVLPEQIVEHWPVSSINQLEMEHFDPLLAVQPEIILLGTGMSLQFPNASLIKKILARGIGFETMDTQAACRTYNILSSEGRHVAAAIFVRPADR</sequence>
<gene>
    <name evidence="1" type="ORF">SAMN05216339_11126</name>
</gene>
<accession>A0A1I7IUL5</accession>